<feature type="transmembrane region" description="Helical" evidence="1">
    <location>
        <begin position="12"/>
        <end position="31"/>
    </location>
</feature>
<accession>A0A7J6W0S3</accession>
<evidence type="ECO:0008006" key="4">
    <source>
        <dbReference type="Google" id="ProtNLM"/>
    </source>
</evidence>
<organism evidence="2 3">
    <name type="scientific">Thalictrum thalictroides</name>
    <name type="common">Rue-anemone</name>
    <name type="synonym">Anemone thalictroides</name>
    <dbReference type="NCBI Taxonomy" id="46969"/>
    <lineage>
        <taxon>Eukaryota</taxon>
        <taxon>Viridiplantae</taxon>
        <taxon>Streptophyta</taxon>
        <taxon>Embryophyta</taxon>
        <taxon>Tracheophyta</taxon>
        <taxon>Spermatophyta</taxon>
        <taxon>Magnoliopsida</taxon>
        <taxon>Ranunculales</taxon>
        <taxon>Ranunculaceae</taxon>
        <taxon>Thalictroideae</taxon>
        <taxon>Thalictrum</taxon>
    </lineage>
</organism>
<comment type="caution">
    <text evidence="2">The sequence shown here is derived from an EMBL/GenBank/DDBJ whole genome shotgun (WGS) entry which is preliminary data.</text>
</comment>
<reference evidence="2 3" key="1">
    <citation type="submission" date="2020-06" db="EMBL/GenBank/DDBJ databases">
        <title>Transcriptomic and genomic resources for Thalictrum thalictroides and T. hernandezii: Facilitating candidate gene discovery in an emerging model plant lineage.</title>
        <authorList>
            <person name="Arias T."/>
            <person name="Riano-Pachon D.M."/>
            <person name="Di Stilio V.S."/>
        </authorList>
    </citation>
    <scope>NUCLEOTIDE SEQUENCE [LARGE SCALE GENOMIC DNA]</scope>
    <source>
        <strain evidence="3">cv. WT478/WT964</strain>
        <tissue evidence="2">Leaves</tissue>
    </source>
</reference>
<evidence type="ECO:0000313" key="3">
    <source>
        <dbReference type="Proteomes" id="UP000554482"/>
    </source>
</evidence>
<dbReference type="AlphaFoldDB" id="A0A7J6W0S3"/>
<feature type="non-terminal residue" evidence="2">
    <location>
        <position position="63"/>
    </location>
</feature>
<dbReference type="Proteomes" id="UP000554482">
    <property type="component" value="Unassembled WGS sequence"/>
</dbReference>
<keyword evidence="1" id="KW-1133">Transmembrane helix</keyword>
<proteinExistence type="predicted"/>
<evidence type="ECO:0000313" key="2">
    <source>
        <dbReference type="EMBL" id="KAF5190964.1"/>
    </source>
</evidence>
<sequence length="63" mass="7901">MLTERERRRRLVVATVVIIVVDALFKHMGWYRRRNMNPRLPRAPYTYNRNPELRWQHTLSRFY</sequence>
<keyword evidence="3" id="KW-1185">Reference proteome</keyword>
<protein>
    <recommendedName>
        <fullName evidence="4">Transmembrane protein</fullName>
    </recommendedName>
</protein>
<name>A0A7J6W0S3_THATH</name>
<keyword evidence="1" id="KW-0812">Transmembrane</keyword>
<gene>
    <name evidence="2" type="ORF">FRX31_019449</name>
</gene>
<evidence type="ECO:0000256" key="1">
    <source>
        <dbReference type="SAM" id="Phobius"/>
    </source>
</evidence>
<keyword evidence="1" id="KW-0472">Membrane</keyword>
<dbReference type="EMBL" id="JABWDY010023355">
    <property type="protein sequence ID" value="KAF5190964.1"/>
    <property type="molecule type" value="Genomic_DNA"/>
</dbReference>